<accession>A0A6N3SLV2</accession>
<dbReference type="SUPFAM" id="SSF53067">
    <property type="entry name" value="Actin-like ATPase domain"/>
    <property type="match status" value="2"/>
</dbReference>
<protein>
    <submittedName>
        <fullName evidence="2">N-acetylglucosamine kinase</fullName>
    </submittedName>
</protein>
<keyword evidence="2" id="KW-0418">Kinase</keyword>
<dbReference type="PANTHER" id="PTHR43190:SF3">
    <property type="entry name" value="N-ACETYL-D-GLUCOSAMINE KINASE"/>
    <property type="match status" value="1"/>
</dbReference>
<dbReference type="EMBL" id="BJVU01000002">
    <property type="protein sequence ID" value="GEL58311.1"/>
    <property type="molecule type" value="Genomic_DNA"/>
</dbReference>
<dbReference type="InterPro" id="IPR052519">
    <property type="entry name" value="Euk-type_GlcNAc_Kinase"/>
</dbReference>
<keyword evidence="2" id="KW-0808">Transferase</keyword>
<dbReference type="Pfam" id="PF01869">
    <property type="entry name" value="BcrAD_BadFG"/>
    <property type="match status" value="1"/>
</dbReference>
<reference evidence="2 4" key="1">
    <citation type="submission" date="2012-11" db="EMBL/GenBank/DDBJ databases">
        <title>Whole genome sequence of Acetobacter cibinongensis 4H-1.</title>
        <authorList>
            <person name="Azuma Y."/>
            <person name="Higashiura N."/>
            <person name="Hirakawa H."/>
            <person name="Matsushita K."/>
        </authorList>
    </citation>
    <scope>NUCLEOTIDE SEQUENCE [LARGE SCALE GENOMIC DNA]</scope>
    <source>
        <strain evidence="2 4">4H-1</strain>
    </source>
</reference>
<dbReference type="GO" id="GO:0016301">
    <property type="term" value="F:kinase activity"/>
    <property type="evidence" value="ECO:0007669"/>
    <property type="project" value="UniProtKB-KW"/>
</dbReference>
<accession>A0A0D6N3P3</accession>
<evidence type="ECO:0000313" key="2">
    <source>
        <dbReference type="EMBL" id="GAN60193.1"/>
    </source>
</evidence>
<feature type="domain" description="ATPase BadF/BadG/BcrA/BcrD type" evidence="1">
    <location>
        <begin position="19"/>
        <end position="280"/>
    </location>
</feature>
<dbReference type="EMBL" id="BAMV01000010">
    <property type="protein sequence ID" value="GAN60193.1"/>
    <property type="molecule type" value="Genomic_DNA"/>
</dbReference>
<dbReference type="Proteomes" id="UP000321891">
    <property type="component" value="Unassembled WGS sequence"/>
</dbReference>
<dbReference type="Proteomes" id="UP000032671">
    <property type="component" value="Unassembled WGS sequence"/>
</dbReference>
<name>A0A0D6N3P3_9PROT</name>
<gene>
    <name evidence="2" type="ORF">Abci_010_058</name>
    <name evidence="3" type="ORF">ACI01nite_09130</name>
</gene>
<organism evidence="2 4">
    <name type="scientific">Acetobacter cibinongensis</name>
    <dbReference type="NCBI Taxonomy" id="146475"/>
    <lineage>
        <taxon>Bacteria</taxon>
        <taxon>Pseudomonadati</taxon>
        <taxon>Pseudomonadota</taxon>
        <taxon>Alphaproteobacteria</taxon>
        <taxon>Acetobacterales</taxon>
        <taxon>Acetobacteraceae</taxon>
        <taxon>Acetobacter</taxon>
    </lineage>
</organism>
<evidence type="ECO:0000313" key="4">
    <source>
        <dbReference type="Proteomes" id="UP000032671"/>
    </source>
</evidence>
<evidence type="ECO:0000313" key="3">
    <source>
        <dbReference type="EMBL" id="GEL58311.1"/>
    </source>
</evidence>
<dbReference type="RefSeq" id="WP_048838261.1">
    <property type="nucleotide sequence ID" value="NZ_BAMV01000010.1"/>
</dbReference>
<dbReference type="PANTHER" id="PTHR43190">
    <property type="entry name" value="N-ACETYL-D-GLUCOSAMINE KINASE"/>
    <property type="match status" value="1"/>
</dbReference>
<dbReference type="Gene3D" id="3.30.420.40">
    <property type="match status" value="2"/>
</dbReference>
<proteinExistence type="predicted"/>
<evidence type="ECO:0000313" key="5">
    <source>
        <dbReference type="Proteomes" id="UP000321891"/>
    </source>
</evidence>
<evidence type="ECO:0000259" key="1">
    <source>
        <dbReference type="Pfam" id="PF01869"/>
    </source>
</evidence>
<sequence length="335" mass="35009">MSDLPRLSVTSSLPAVLAVDGGGTKTAAIRVGQDGRIQDFRVTGGSNPFDQPAWRDVLADLVTPIRAGIQASAFGLAGYGENRAMGQHIQTHLQSLCPDAPLSISNDVDMACGGAFAGGAGVLLLSGTGSIAWAQNAEGRSQRVGGWGSVFGDEGSAYWLGRMALEHLCQALDGRRPEAAEFAQRLCTHMDWPTTNPEAMDALLGWHAEQKHPRSAVAQCARLVDSMAEEGCQHARFLLTQAATELARSIQTARAFFPTETLPWSYAGSVFNSRSVLADLTAVCGAPQAPVLPPLGGGILRAARSAGWAVTTGWIATVAQQFALLASSSPAKGAA</sequence>
<dbReference type="InterPro" id="IPR002731">
    <property type="entry name" value="ATPase_BadF"/>
</dbReference>
<reference evidence="3 5" key="2">
    <citation type="submission" date="2019-07" db="EMBL/GenBank/DDBJ databases">
        <title>Whole genome shotgun sequence of Acetobacter cibinongensis NBRC 16605.</title>
        <authorList>
            <person name="Hosoyama A."/>
            <person name="Uohara A."/>
            <person name="Ohji S."/>
            <person name="Ichikawa N."/>
        </authorList>
    </citation>
    <scope>NUCLEOTIDE SEQUENCE [LARGE SCALE GENOMIC DNA]</scope>
    <source>
        <strain evidence="3 5">NBRC 16605</strain>
    </source>
</reference>
<dbReference type="AlphaFoldDB" id="A0A0D6N3P3"/>
<comment type="caution">
    <text evidence="2">The sequence shown here is derived from an EMBL/GenBank/DDBJ whole genome shotgun (WGS) entry which is preliminary data.</text>
</comment>
<dbReference type="CDD" id="cd24007">
    <property type="entry name" value="ASKHA_NBD_eukNAGK-like"/>
    <property type="match status" value="1"/>
</dbReference>
<keyword evidence="5" id="KW-1185">Reference proteome</keyword>
<dbReference type="STRING" id="1231339.Abci_010_058"/>
<dbReference type="InterPro" id="IPR043129">
    <property type="entry name" value="ATPase_NBD"/>
</dbReference>